<sequence length="74" mass="8276">NTLLLCDNTLGPVWFRFQGDAWSKMPTSLILPLQMRDTRYGMVKGGSSRGTRGYGDTTGVLPLESKLLPLVRQY</sequence>
<evidence type="ECO:0000313" key="2">
    <source>
        <dbReference type="Proteomes" id="UP001159427"/>
    </source>
</evidence>
<accession>A0ABN8LF92</accession>
<feature type="non-terminal residue" evidence="1">
    <location>
        <position position="1"/>
    </location>
</feature>
<evidence type="ECO:0000313" key="1">
    <source>
        <dbReference type="EMBL" id="CAH3014788.1"/>
    </source>
</evidence>
<dbReference type="EMBL" id="CALNXI010000014">
    <property type="protein sequence ID" value="CAH3014788.1"/>
    <property type="molecule type" value="Genomic_DNA"/>
</dbReference>
<proteinExistence type="predicted"/>
<gene>
    <name evidence="1" type="ORF">PEVE_00006182</name>
</gene>
<feature type="non-terminal residue" evidence="1">
    <location>
        <position position="74"/>
    </location>
</feature>
<dbReference type="Proteomes" id="UP001159427">
    <property type="component" value="Unassembled WGS sequence"/>
</dbReference>
<keyword evidence="2" id="KW-1185">Reference proteome</keyword>
<comment type="caution">
    <text evidence="1">The sequence shown here is derived from an EMBL/GenBank/DDBJ whole genome shotgun (WGS) entry which is preliminary data.</text>
</comment>
<reference evidence="1 2" key="1">
    <citation type="submission" date="2022-05" db="EMBL/GenBank/DDBJ databases">
        <authorList>
            <consortium name="Genoscope - CEA"/>
            <person name="William W."/>
        </authorList>
    </citation>
    <scope>NUCLEOTIDE SEQUENCE [LARGE SCALE GENOMIC DNA]</scope>
</reference>
<protein>
    <submittedName>
        <fullName evidence="1">Uncharacterized protein</fullName>
    </submittedName>
</protein>
<name>A0ABN8LF92_9CNID</name>
<organism evidence="1 2">
    <name type="scientific">Porites evermanni</name>
    <dbReference type="NCBI Taxonomy" id="104178"/>
    <lineage>
        <taxon>Eukaryota</taxon>
        <taxon>Metazoa</taxon>
        <taxon>Cnidaria</taxon>
        <taxon>Anthozoa</taxon>
        <taxon>Hexacorallia</taxon>
        <taxon>Scleractinia</taxon>
        <taxon>Fungiina</taxon>
        <taxon>Poritidae</taxon>
        <taxon>Porites</taxon>
    </lineage>
</organism>